<proteinExistence type="predicted"/>
<accession>A0A0A0BSC7</accession>
<reference evidence="2 3" key="1">
    <citation type="submission" date="2013-08" db="EMBL/GenBank/DDBJ databases">
        <title>Genome sequencing of Cellulomonas carbonis T26.</title>
        <authorList>
            <person name="Chen F."/>
            <person name="Li Y."/>
            <person name="Wang G."/>
        </authorList>
    </citation>
    <scope>NUCLEOTIDE SEQUENCE [LARGE SCALE GENOMIC DNA]</scope>
    <source>
        <strain evidence="2 3">T26</strain>
    </source>
</reference>
<dbReference type="EMBL" id="AXCY01000038">
    <property type="protein sequence ID" value="KGM10810.1"/>
    <property type="molecule type" value="Genomic_DNA"/>
</dbReference>
<dbReference type="Gene3D" id="1.10.10.10">
    <property type="entry name" value="Winged helix-like DNA-binding domain superfamily/Winged helix DNA-binding domain"/>
    <property type="match status" value="1"/>
</dbReference>
<name>A0A0A0BSC7_9CELL</name>
<evidence type="ECO:0000313" key="3">
    <source>
        <dbReference type="Proteomes" id="UP000029839"/>
    </source>
</evidence>
<feature type="region of interest" description="Disordered" evidence="1">
    <location>
        <begin position="174"/>
        <end position="196"/>
    </location>
</feature>
<sequence>MTTLRPADVVLHPVRLRIVQAFLGDRALTTGELRAALPDVATATLYRQVAAMVDGGVLEVADERRVRGAVERTYRLRAGAAYVDADAAATMSLDDHRRAFLTFVAGLVGDLDRYLDADDVDLARDGVGYRQHALYLTDDELADLVADLRAVILPRLEHRPDGARTRRLFSTVLVPAGDDDPSRAAPPGGAGATAGS</sequence>
<dbReference type="SUPFAM" id="SSF46785">
    <property type="entry name" value="Winged helix' DNA-binding domain"/>
    <property type="match status" value="1"/>
</dbReference>
<dbReference type="Proteomes" id="UP000029839">
    <property type="component" value="Unassembled WGS sequence"/>
</dbReference>
<comment type="caution">
    <text evidence="2">The sequence shown here is derived from an EMBL/GenBank/DDBJ whole genome shotgun (WGS) entry which is preliminary data.</text>
</comment>
<dbReference type="RefSeq" id="WP_229734696.1">
    <property type="nucleotide sequence ID" value="NZ_AXCY01000038.1"/>
</dbReference>
<evidence type="ECO:0000256" key="1">
    <source>
        <dbReference type="SAM" id="MobiDB-lite"/>
    </source>
</evidence>
<dbReference type="Gene3D" id="6.10.140.2180">
    <property type="match status" value="1"/>
</dbReference>
<dbReference type="Pfam" id="PF12840">
    <property type="entry name" value="HTH_20"/>
    <property type="match status" value="1"/>
</dbReference>
<gene>
    <name evidence="2" type="ORF">N868_13580</name>
</gene>
<dbReference type="AlphaFoldDB" id="A0A0A0BSC7"/>
<keyword evidence="3" id="KW-1185">Reference proteome</keyword>
<organism evidence="2 3">
    <name type="scientific">Cellulomonas carbonis T26</name>
    <dbReference type="NCBI Taxonomy" id="947969"/>
    <lineage>
        <taxon>Bacteria</taxon>
        <taxon>Bacillati</taxon>
        <taxon>Actinomycetota</taxon>
        <taxon>Actinomycetes</taxon>
        <taxon>Micrococcales</taxon>
        <taxon>Cellulomonadaceae</taxon>
        <taxon>Cellulomonas</taxon>
    </lineage>
</organism>
<dbReference type="InterPro" id="IPR036390">
    <property type="entry name" value="WH_DNA-bd_sf"/>
</dbReference>
<reference evidence="2 3" key="2">
    <citation type="journal article" date="2015" name="Stand. Genomic Sci.">
        <title>Draft genome sequence of Cellulomonas carbonis T26(T) and comparative analysis of six Cellulomonas genomes.</title>
        <authorList>
            <person name="Zhuang W."/>
            <person name="Zhang S."/>
            <person name="Xia X."/>
            <person name="Wang G."/>
        </authorList>
    </citation>
    <scope>NUCLEOTIDE SEQUENCE [LARGE SCALE GENOMIC DNA]</scope>
    <source>
        <strain evidence="2 3">T26</strain>
    </source>
</reference>
<protein>
    <submittedName>
        <fullName evidence="2">ArsR family transcriptional regulator</fullName>
    </submittedName>
</protein>
<evidence type="ECO:0000313" key="2">
    <source>
        <dbReference type="EMBL" id="KGM10810.1"/>
    </source>
</evidence>
<dbReference type="InterPro" id="IPR036388">
    <property type="entry name" value="WH-like_DNA-bd_sf"/>
</dbReference>